<evidence type="ECO:0000256" key="5">
    <source>
        <dbReference type="PROSITE-ProRule" id="PRU00708"/>
    </source>
</evidence>
<dbReference type="Pfam" id="PF00849">
    <property type="entry name" value="PseudoU_synth_2"/>
    <property type="match status" value="1"/>
</dbReference>
<keyword evidence="3 4" id="KW-0472">Membrane</keyword>
<dbReference type="CDD" id="cd02869">
    <property type="entry name" value="PseudoU_synth_RluA_like"/>
    <property type="match status" value="1"/>
</dbReference>
<dbReference type="GO" id="GO:0003729">
    <property type="term" value="F:mRNA binding"/>
    <property type="evidence" value="ECO:0007669"/>
    <property type="project" value="TreeGrafter"/>
</dbReference>
<reference evidence="8 9" key="2">
    <citation type="submission" date="2024-05" db="EMBL/GenBank/DDBJ databases">
        <authorList>
            <person name="Chen Y."/>
            <person name="Shah S."/>
            <person name="Dougan E. K."/>
            <person name="Thang M."/>
            <person name="Chan C."/>
        </authorList>
    </citation>
    <scope>NUCLEOTIDE SEQUENCE [LARGE SCALE GENOMIC DNA]</scope>
</reference>
<dbReference type="PROSITE" id="PS51375">
    <property type="entry name" value="PPR"/>
    <property type="match status" value="3"/>
</dbReference>
<evidence type="ECO:0000313" key="7">
    <source>
        <dbReference type="EMBL" id="CAI3986372.1"/>
    </source>
</evidence>
<dbReference type="GO" id="GO:0009982">
    <property type="term" value="F:pseudouridine synthase activity"/>
    <property type="evidence" value="ECO:0007669"/>
    <property type="project" value="InterPro"/>
</dbReference>
<dbReference type="Proteomes" id="UP001152797">
    <property type="component" value="Unassembled WGS sequence"/>
</dbReference>
<evidence type="ECO:0000256" key="4">
    <source>
        <dbReference type="PROSITE-ProRule" id="PRU00282"/>
    </source>
</evidence>
<gene>
    <name evidence="7" type="ORF">C1SCF055_LOCUS13729</name>
</gene>
<comment type="subcellular location">
    <subcellularLocation>
        <location evidence="1">Membrane</location>
        <topology evidence="1">Multi-pass membrane protein</topology>
    </subcellularLocation>
</comment>
<evidence type="ECO:0000313" key="9">
    <source>
        <dbReference type="Proteomes" id="UP001152797"/>
    </source>
</evidence>
<feature type="repeat" description="PPR" evidence="5">
    <location>
        <begin position="234"/>
        <end position="268"/>
    </location>
</feature>
<dbReference type="PANTHER" id="PTHR47938">
    <property type="entry name" value="RESPIRATORY COMPLEX I CHAPERONE (CIA84), PUTATIVE (AFU_ORTHOLOGUE AFUA_2G06020)-RELATED"/>
    <property type="match status" value="1"/>
</dbReference>
<feature type="repeat" description="PPR" evidence="5">
    <location>
        <begin position="269"/>
        <end position="303"/>
    </location>
</feature>
<feature type="repeat" description="PPR" evidence="5">
    <location>
        <begin position="129"/>
        <end position="163"/>
    </location>
</feature>
<dbReference type="PROSITE" id="PS50920">
    <property type="entry name" value="SOLCAR"/>
    <property type="match status" value="1"/>
</dbReference>
<feature type="domain" description="Pseudouridine synthase RsuA/RluA-like" evidence="6">
    <location>
        <begin position="476"/>
        <end position="619"/>
    </location>
</feature>
<evidence type="ECO:0000256" key="1">
    <source>
        <dbReference type="ARBA" id="ARBA00004141"/>
    </source>
</evidence>
<protein>
    <submittedName>
        <fullName evidence="8">tRNA pseudouridine synthase C</fullName>
    </submittedName>
</protein>
<dbReference type="Pfam" id="PF01535">
    <property type="entry name" value="PPR"/>
    <property type="match status" value="4"/>
</dbReference>
<dbReference type="GO" id="GO:0016020">
    <property type="term" value="C:membrane"/>
    <property type="evidence" value="ECO:0007669"/>
    <property type="project" value="UniProtKB-SubCell"/>
</dbReference>
<feature type="repeat" description="Solcar" evidence="4">
    <location>
        <begin position="711"/>
        <end position="802"/>
    </location>
</feature>
<keyword evidence="2 4" id="KW-0812">Transmembrane</keyword>
<dbReference type="OrthoDB" id="756301at2759"/>
<accession>A0A9P1C6G4</accession>
<name>A0A9P1C6G4_9DINO</name>
<dbReference type="InterPro" id="IPR002885">
    <property type="entry name" value="PPR_rpt"/>
</dbReference>
<evidence type="ECO:0000259" key="6">
    <source>
        <dbReference type="Pfam" id="PF00849"/>
    </source>
</evidence>
<dbReference type="SUPFAM" id="SSF55120">
    <property type="entry name" value="Pseudouridine synthase"/>
    <property type="match status" value="1"/>
</dbReference>
<reference evidence="7" key="1">
    <citation type="submission" date="2022-10" db="EMBL/GenBank/DDBJ databases">
        <authorList>
            <person name="Chen Y."/>
            <person name="Dougan E. K."/>
            <person name="Chan C."/>
            <person name="Rhodes N."/>
            <person name="Thang M."/>
        </authorList>
    </citation>
    <scope>NUCLEOTIDE SEQUENCE</scope>
</reference>
<dbReference type="Gene3D" id="3.30.2350.10">
    <property type="entry name" value="Pseudouridine synthase"/>
    <property type="match status" value="1"/>
</dbReference>
<dbReference type="AlphaFoldDB" id="A0A9P1C6G4"/>
<dbReference type="Pfam" id="PF00153">
    <property type="entry name" value="Mito_carr"/>
    <property type="match status" value="1"/>
</dbReference>
<dbReference type="InterPro" id="IPR011990">
    <property type="entry name" value="TPR-like_helical_dom_sf"/>
</dbReference>
<dbReference type="Gene3D" id="1.50.40.10">
    <property type="entry name" value="Mitochondrial carrier domain"/>
    <property type="match status" value="1"/>
</dbReference>
<dbReference type="PANTHER" id="PTHR47938:SF35">
    <property type="entry name" value="PENTATRICOPEPTIDE REPEAT-CONTAINING PROTEIN 4, MITOCHONDRIAL-RELATED"/>
    <property type="match status" value="1"/>
</dbReference>
<dbReference type="SUPFAM" id="SSF103506">
    <property type="entry name" value="Mitochondrial carrier"/>
    <property type="match status" value="1"/>
</dbReference>
<evidence type="ECO:0000313" key="8">
    <source>
        <dbReference type="EMBL" id="CAL4773684.1"/>
    </source>
</evidence>
<dbReference type="GO" id="GO:0001522">
    <property type="term" value="P:pseudouridine synthesis"/>
    <property type="evidence" value="ECO:0007669"/>
    <property type="project" value="InterPro"/>
</dbReference>
<evidence type="ECO:0000256" key="2">
    <source>
        <dbReference type="ARBA" id="ARBA00022692"/>
    </source>
</evidence>
<sequence length="807" mass="88924">MVSTSSGSASQMYSRQSVWQPYRVNVPERWAKEYNEALRLLEDLEEPRVLDAVQVLGSDTLLPTQVITTLARAAQWTLAIAFFSEMVRSYLEVTVYHASAAVKACQEAGRWQAALALLSAAPTWAVRPNEFTYNSAISACEKGRRWAEALAVFAAMPRAKLAANVISYGAAMSACEKAARWEEALFLLASMGGAAVAKNTIAFCNAISACEKGGEWLPVLQLLQQMLDESVERSTVTFCAAISACEKAFEWQSALQLFWQMPEQGVPQDDIAFSAVISACEKGGKWEMALNLLQKMPEAQVAVSTVALSAAVTACEGMGQWELALHLFFQSGKVDTILANSAIAAAEKGGRWDLALELLGEFERKKLRKTEITYTAAISSCEAASQWEAALAVFVEMMNEIPNSTYGIQLGSVLACLQQVHGRPRALEMLEDFRRSLHAAEAAAEDANLLESEMIRSIRSIRSFKVIATAPGVLAFEKPAGIETEGALRLVASELQRPVTSTSRLDQATSGIIPLALGDESSGAGNWLRAQWAARLVSKEYICLCSGHFDVKRGEISSSLRQSVDNSMLMEVSSEGRPARTTYKVLASYADPETTEEVSLLRVEPHTGRKHQIRIHLASIGRPLLGDKRYWLGSPSWCPRLFLHCRRLRLLDLRGNPLEIESPLPRELLDVLQMLREKMQRWSYWKELLPLAVQVATYDQFKAIYGNLGVKGSANVVASSFTAGLVYSIITMPFESAKNRMASQKPDPETGKLPYRGTLQTIQTVAGKEGATALYNGFFPYFLRCGGHTVLMFFAVEELQKLYRKMA</sequence>
<comment type="caution">
    <text evidence="7">The sequence shown here is derived from an EMBL/GenBank/DDBJ whole genome shotgun (WGS) entry which is preliminary data.</text>
</comment>
<dbReference type="InterPro" id="IPR023395">
    <property type="entry name" value="MCP_dom_sf"/>
</dbReference>
<organism evidence="7">
    <name type="scientific">Cladocopium goreaui</name>
    <dbReference type="NCBI Taxonomy" id="2562237"/>
    <lineage>
        <taxon>Eukaryota</taxon>
        <taxon>Sar</taxon>
        <taxon>Alveolata</taxon>
        <taxon>Dinophyceae</taxon>
        <taxon>Suessiales</taxon>
        <taxon>Symbiodiniaceae</taxon>
        <taxon>Cladocopium</taxon>
    </lineage>
</organism>
<proteinExistence type="predicted"/>
<dbReference type="Gene3D" id="1.25.40.10">
    <property type="entry name" value="Tetratricopeptide repeat domain"/>
    <property type="match status" value="3"/>
</dbReference>
<dbReference type="EMBL" id="CAMXCT020001076">
    <property type="protein sequence ID" value="CAL1139747.1"/>
    <property type="molecule type" value="Genomic_DNA"/>
</dbReference>
<dbReference type="NCBIfam" id="TIGR00756">
    <property type="entry name" value="PPR"/>
    <property type="match status" value="1"/>
</dbReference>
<dbReference type="InterPro" id="IPR006145">
    <property type="entry name" value="PsdUridine_synth_RsuA/RluA"/>
</dbReference>
<dbReference type="InterPro" id="IPR020103">
    <property type="entry name" value="PsdUridine_synth_cat_dom_sf"/>
</dbReference>
<keyword evidence="9" id="KW-1185">Reference proteome</keyword>
<dbReference type="EMBL" id="CAMXCT030001076">
    <property type="protein sequence ID" value="CAL4773684.1"/>
    <property type="molecule type" value="Genomic_DNA"/>
</dbReference>
<evidence type="ECO:0000256" key="3">
    <source>
        <dbReference type="ARBA" id="ARBA00023136"/>
    </source>
</evidence>
<dbReference type="EMBL" id="CAMXCT010001076">
    <property type="protein sequence ID" value="CAI3986372.1"/>
    <property type="molecule type" value="Genomic_DNA"/>
</dbReference>
<dbReference type="InterPro" id="IPR018108">
    <property type="entry name" value="MCP_transmembrane"/>
</dbReference>